<dbReference type="AlphaFoldDB" id="A0A3N4IJ15"/>
<dbReference type="EMBL" id="ML119660">
    <property type="protein sequence ID" value="RPA84140.1"/>
    <property type="molecule type" value="Genomic_DNA"/>
</dbReference>
<proteinExistence type="predicted"/>
<name>A0A3N4IJ15_ASCIM</name>
<keyword evidence="2" id="KW-1185">Reference proteome</keyword>
<sequence>MGIDTRNESISESWQSSVLEPRPASLLPPIALILNIPPPPKANAKEVHEVPIAKLHENSGTQLDAELLAIWKRKWSHDKSTRRQLGDRPSAAAGLVRPGPLYDMYGPGYDANPVPDELLRASEELLRFLYFQWRPHFDSDIGIGPDSELGSNSSIADDVFSTHRKHERSDLERRGFAFIEEIITKAHEELSRRHRAQLLRREQVRLVRPTFQFVMDGLKRWMRQSPDLTYEANKNELRCIARLFRRTLRFMTEIRSDRLEALLLRYIVELDGTGAYEHVVESIRSETLACWNLEHGGADFQASGEWHTLTGLTRRERVWMSLYFGENFDHLKPEVERLEKERHYESIST</sequence>
<protein>
    <submittedName>
        <fullName evidence="1">Uncharacterized protein</fullName>
    </submittedName>
</protein>
<evidence type="ECO:0000313" key="2">
    <source>
        <dbReference type="Proteomes" id="UP000275078"/>
    </source>
</evidence>
<organism evidence="1 2">
    <name type="scientific">Ascobolus immersus RN42</name>
    <dbReference type="NCBI Taxonomy" id="1160509"/>
    <lineage>
        <taxon>Eukaryota</taxon>
        <taxon>Fungi</taxon>
        <taxon>Dikarya</taxon>
        <taxon>Ascomycota</taxon>
        <taxon>Pezizomycotina</taxon>
        <taxon>Pezizomycetes</taxon>
        <taxon>Pezizales</taxon>
        <taxon>Ascobolaceae</taxon>
        <taxon>Ascobolus</taxon>
    </lineage>
</organism>
<evidence type="ECO:0000313" key="1">
    <source>
        <dbReference type="EMBL" id="RPA84140.1"/>
    </source>
</evidence>
<accession>A0A3N4IJ15</accession>
<reference evidence="1 2" key="1">
    <citation type="journal article" date="2018" name="Nat. Ecol. Evol.">
        <title>Pezizomycetes genomes reveal the molecular basis of ectomycorrhizal truffle lifestyle.</title>
        <authorList>
            <person name="Murat C."/>
            <person name="Payen T."/>
            <person name="Noel B."/>
            <person name="Kuo A."/>
            <person name="Morin E."/>
            <person name="Chen J."/>
            <person name="Kohler A."/>
            <person name="Krizsan K."/>
            <person name="Balestrini R."/>
            <person name="Da Silva C."/>
            <person name="Montanini B."/>
            <person name="Hainaut M."/>
            <person name="Levati E."/>
            <person name="Barry K.W."/>
            <person name="Belfiori B."/>
            <person name="Cichocki N."/>
            <person name="Clum A."/>
            <person name="Dockter R.B."/>
            <person name="Fauchery L."/>
            <person name="Guy J."/>
            <person name="Iotti M."/>
            <person name="Le Tacon F."/>
            <person name="Lindquist E.A."/>
            <person name="Lipzen A."/>
            <person name="Malagnac F."/>
            <person name="Mello A."/>
            <person name="Molinier V."/>
            <person name="Miyauchi S."/>
            <person name="Poulain J."/>
            <person name="Riccioni C."/>
            <person name="Rubini A."/>
            <person name="Sitrit Y."/>
            <person name="Splivallo R."/>
            <person name="Traeger S."/>
            <person name="Wang M."/>
            <person name="Zifcakova L."/>
            <person name="Wipf D."/>
            <person name="Zambonelli A."/>
            <person name="Paolocci F."/>
            <person name="Nowrousian M."/>
            <person name="Ottonello S."/>
            <person name="Baldrian P."/>
            <person name="Spatafora J.W."/>
            <person name="Henrissat B."/>
            <person name="Nagy L.G."/>
            <person name="Aury J.M."/>
            <person name="Wincker P."/>
            <person name="Grigoriev I.V."/>
            <person name="Bonfante P."/>
            <person name="Martin F.M."/>
        </authorList>
    </citation>
    <scope>NUCLEOTIDE SEQUENCE [LARGE SCALE GENOMIC DNA]</scope>
    <source>
        <strain evidence="1 2">RN42</strain>
    </source>
</reference>
<gene>
    <name evidence="1" type="ORF">BJ508DRAFT_359851</name>
</gene>
<dbReference type="Proteomes" id="UP000275078">
    <property type="component" value="Unassembled WGS sequence"/>
</dbReference>